<name>A0A6J4HAU9_9PSEU</name>
<feature type="non-terminal residue" evidence="2">
    <location>
        <position position="42"/>
    </location>
</feature>
<gene>
    <name evidence="2" type="ORF">AVDCRST_MAG54-497</name>
</gene>
<keyword evidence="2" id="KW-0687">Ribonucleoprotein</keyword>
<accession>A0A6J4HAU9</accession>
<evidence type="ECO:0000313" key="2">
    <source>
        <dbReference type="EMBL" id="CAA9219525.1"/>
    </source>
</evidence>
<reference evidence="2" key="1">
    <citation type="submission" date="2020-02" db="EMBL/GenBank/DDBJ databases">
        <authorList>
            <person name="Meier V. D."/>
        </authorList>
    </citation>
    <scope>NUCLEOTIDE SEQUENCE</scope>
    <source>
        <strain evidence="2">AVDCRST_MAG54</strain>
    </source>
</reference>
<dbReference type="EMBL" id="CADCTH010000069">
    <property type="protein sequence ID" value="CAA9219525.1"/>
    <property type="molecule type" value="Genomic_DNA"/>
</dbReference>
<dbReference type="GO" id="GO:0005840">
    <property type="term" value="C:ribosome"/>
    <property type="evidence" value="ECO:0007669"/>
    <property type="project" value="UniProtKB-KW"/>
</dbReference>
<organism evidence="2">
    <name type="scientific">uncultured Actinomycetospora sp</name>
    <dbReference type="NCBI Taxonomy" id="1135996"/>
    <lineage>
        <taxon>Bacteria</taxon>
        <taxon>Bacillati</taxon>
        <taxon>Actinomycetota</taxon>
        <taxon>Actinomycetes</taxon>
        <taxon>Pseudonocardiales</taxon>
        <taxon>Pseudonocardiaceae</taxon>
        <taxon>Actinomycetospora</taxon>
        <taxon>environmental samples</taxon>
    </lineage>
</organism>
<feature type="region of interest" description="Disordered" evidence="1">
    <location>
        <begin position="1"/>
        <end position="42"/>
    </location>
</feature>
<keyword evidence="2" id="KW-0689">Ribosomal protein</keyword>
<protein>
    <submittedName>
        <fullName evidence="2">LSU ribosomal protein L34p</fullName>
    </submittedName>
</protein>
<dbReference type="AlphaFoldDB" id="A0A6J4HAU9"/>
<evidence type="ECO:0000256" key="1">
    <source>
        <dbReference type="SAM" id="MobiDB-lite"/>
    </source>
</evidence>
<feature type="compositionally biased region" description="Basic residues" evidence="1">
    <location>
        <begin position="25"/>
        <end position="34"/>
    </location>
</feature>
<proteinExistence type="predicted"/>
<sequence>GQGQAHVPAEQPSPVEDPRLPAAHAHARRPRRARLAPPQGPL</sequence>
<feature type="non-terminal residue" evidence="2">
    <location>
        <position position="1"/>
    </location>
</feature>